<dbReference type="InterPro" id="IPR041682">
    <property type="entry name" value="AAA_14"/>
</dbReference>
<dbReference type="SUPFAM" id="SSF52540">
    <property type="entry name" value="P-loop containing nucleoside triphosphate hydrolases"/>
    <property type="match status" value="1"/>
</dbReference>
<dbReference type="Pfam" id="PF13635">
    <property type="entry name" value="DUF4143"/>
    <property type="match status" value="1"/>
</dbReference>
<dbReference type="SMART" id="SM00382">
    <property type="entry name" value="AAA"/>
    <property type="match status" value="1"/>
</dbReference>
<dbReference type="InterPro" id="IPR027417">
    <property type="entry name" value="P-loop_NTPase"/>
</dbReference>
<evidence type="ECO:0000313" key="3">
    <source>
        <dbReference type="Proteomes" id="UP000178771"/>
    </source>
</evidence>
<dbReference type="Proteomes" id="UP000178771">
    <property type="component" value="Unassembled WGS sequence"/>
</dbReference>
<protein>
    <recommendedName>
        <fullName evidence="1">AAA+ ATPase domain-containing protein</fullName>
    </recommendedName>
</protein>
<evidence type="ECO:0000259" key="1">
    <source>
        <dbReference type="SMART" id="SM00382"/>
    </source>
</evidence>
<evidence type="ECO:0000313" key="2">
    <source>
        <dbReference type="EMBL" id="OGC51124.1"/>
    </source>
</evidence>
<dbReference type="PANTHER" id="PTHR43566">
    <property type="entry name" value="CONSERVED PROTEIN"/>
    <property type="match status" value="1"/>
</dbReference>
<sequence length="378" mass="44142">MQNIKRLQEDLILKDFFKGKVIVIVGARQVGKTTLLHQISQQFRGKKILKINADNPTEADLLRKKDFVELNQIVGDNEIVLIDEAQRVPDVGITIKLLVDNYKNTKQIIVTGSSTINLLQSTSEPLTGRKYTYHLYPISIEEFIKQSGQLEATKQIETFLRFGMYPEIVKTPAIAEKVRLLREITSSYLFRDILEFQEVKNPQVLNDLLKALALQIGSEVSYTELSNLLNIDSKTVERYIDLLEKSFVVFRLSPFSQNRRREISKNKKILFYDVGIRNALIDNFNTFDKRQDLGHLWENFVISERVKYREYHRVYASQYFWRTYDGSEVDLVENREGKLFGYKIKYTSEKLKVPQKWQEYKNSSLEIINKNSLPGFAF</sequence>
<dbReference type="InterPro" id="IPR003593">
    <property type="entry name" value="AAA+_ATPase"/>
</dbReference>
<dbReference type="PANTHER" id="PTHR43566:SF1">
    <property type="entry name" value="AAA+ ATPASE DOMAIN-CONTAINING PROTEIN"/>
    <property type="match status" value="1"/>
</dbReference>
<organism evidence="2 3">
    <name type="scientific">candidate division WWE3 bacterium RIFCSPLOWO2_01_FULL_39_13</name>
    <dbReference type="NCBI Taxonomy" id="1802624"/>
    <lineage>
        <taxon>Bacteria</taxon>
        <taxon>Katanobacteria</taxon>
    </lineage>
</organism>
<dbReference type="EMBL" id="MEVH01000030">
    <property type="protein sequence ID" value="OGC51124.1"/>
    <property type="molecule type" value="Genomic_DNA"/>
</dbReference>
<dbReference type="AlphaFoldDB" id="A0A1F4V1N9"/>
<accession>A0A1F4V1N9</accession>
<comment type="caution">
    <text evidence="2">The sequence shown here is derived from an EMBL/GenBank/DDBJ whole genome shotgun (WGS) entry which is preliminary data.</text>
</comment>
<dbReference type="InterPro" id="IPR025420">
    <property type="entry name" value="DUF4143"/>
</dbReference>
<gene>
    <name evidence="2" type="ORF">A2982_02970</name>
</gene>
<dbReference type="Gene3D" id="3.40.50.300">
    <property type="entry name" value="P-loop containing nucleotide triphosphate hydrolases"/>
    <property type="match status" value="1"/>
</dbReference>
<feature type="domain" description="AAA+ ATPase" evidence="1">
    <location>
        <begin position="18"/>
        <end position="141"/>
    </location>
</feature>
<name>A0A1F4V1N9_UNCKA</name>
<reference evidence="2 3" key="1">
    <citation type="journal article" date="2016" name="Nat. Commun.">
        <title>Thousands of microbial genomes shed light on interconnected biogeochemical processes in an aquifer system.</title>
        <authorList>
            <person name="Anantharaman K."/>
            <person name="Brown C.T."/>
            <person name="Hug L.A."/>
            <person name="Sharon I."/>
            <person name="Castelle C.J."/>
            <person name="Probst A.J."/>
            <person name="Thomas B.C."/>
            <person name="Singh A."/>
            <person name="Wilkins M.J."/>
            <person name="Karaoz U."/>
            <person name="Brodie E.L."/>
            <person name="Williams K.H."/>
            <person name="Hubbard S.S."/>
            <person name="Banfield J.F."/>
        </authorList>
    </citation>
    <scope>NUCLEOTIDE SEQUENCE [LARGE SCALE GENOMIC DNA]</scope>
</reference>
<proteinExistence type="predicted"/>
<dbReference type="Pfam" id="PF13173">
    <property type="entry name" value="AAA_14"/>
    <property type="match status" value="1"/>
</dbReference>